<name>A0A9E4N737_9GAMM</name>
<protein>
    <submittedName>
        <fullName evidence="2">Uncharacterized protein</fullName>
    </submittedName>
</protein>
<reference evidence="2" key="1">
    <citation type="journal article" date="2021" name="Proc. Natl. Acad. Sci. U.S.A.">
        <title>Global biogeography of chemosynthetic symbionts reveals both localized and globally distributed symbiont groups. .</title>
        <authorList>
            <person name="Osvatic J.T."/>
            <person name="Wilkins L.G.E."/>
            <person name="Leibrecht L."/>
            <person name="Leray M."/>
            <person name="Zauner S."/>
            <person name="Polzin J."/>
            <person name="Camacho Y."/>
            <person name="Gros O."/>
            <person name="van Gils J.A."/>
            <person name="Eisen J.A."/>
            <person name="Petersen J.M."/>
            <person name="Yuen B."/>
        </authorList>
    </citation>
    <scope>NUCLEOTIDE SEQUENCE</scope>
    <source>
        <strain evidence="2">MAGclacostrist064TRANS</strain>
    </source>
</reference>
<feature type="transmembrane region" description="Helical" evidence="1">
    <location>
        <begin position="7"/>
        <end position="27"/>
    </location>
</feature>
<organism evidence="2 3">
    <name type="scientific">Candidatus Thiodiazotropha taylori</name>
    <dbReference type="NCBI Taxonomy" id="2792791"/>
    <lineage>
        <taxon>Bacteria</taxon>
        <taxon>Pseudomonadati</taxon>
        <taxon>Pseudomonadota</taxon>
        <taxon>Gammaproteobacteria</taxon>
        <taxon>Chromatiales</taxon>
        <taxon>Sedimenticolaceae</taxon>
        <taxon>Candidatus Thiodiazotropha</taxon>
    </lineage>
</organism>
<accession>A0A9E4N737</accession>
<keyword evidence="1" id="KW-1133">Transmembrane helix</keyword>
<gene>
    <name evidence="2" type="ORF">JAZ07_20445</name>
</gene>
<comment type="caution">
    <text evidence="2">The sequence shown here is derived from an EMBL/GenBank/DDBJ whole genome shotgun (WGS) entry which is preliminary data.</text>
</comment>
<proteinExistence type="predicted"/>
<keyword evidence="1" id="KW-0812">Transmembrane</keyword>
<dbReference type="AlphaFoldDB" id="A0A9E4N737"/>
<dbReference type="EMBL" id="JAEPCM010000772">
    <property type="protein sequence ID" value="MCG7948718.1"/>
    <property type="molecule type" value="Genomic_DNA"/>
</dbReference>
<keyword evidence="1" id="KW-0472">Membrane</keyword>
<evidence type="ECO:0000256" key="1">
    <source>
        <dbReference type="SAM" id="Phobius"/>
    </source>
</evidence>
<sequence>MKGKEMAWKYLIFTFALVGFVFSYPYLQDKLNIGISYKVVVLLSSVVLMFIITPLYWRSIVKNGKEEKMKFKRAKQPWE</sequence>
<evidence type="ECO:0000313" key="3">
    <source>
        <dbReference type="Proteomes" id="UP000886667"/>
    </source>
</evidence>
<evidence type="ECO:0000313" key="2">
    <source>
        <dbReference type="EMBL" id="MCG7948718.1"/>
    </source>
</evidence>
<dbReference type="Proteomes" id="UP000886667">
    <property type="component" value="Unassembled WGS sequence"/>
</dbReference>
<feature type="transmembrane region" description="Helical" evidence="1">
    <location>
        <begin position="39"/>
        <end position="57"/>
    </location>
</feature>